<dbReference type="InterPro" id="IPR016181">
    <property type="entry name" value="Acyl_CoA_acyltransferase"/>
</dbReference>
<dbReference type="SUPFAM" id="SSF51206">
    <property type="entry name" value="cAMP-binding domain-like"/>
    <property type="match status" value="1"/>
</dbReference>
<dbReference type="InterPro" id="IPR018490">
    <property type="entry name" value="cNMP-bd_dom_sf"/>
</dbReference>
<accession>A0A498R6V8</accession>
<dbReference type="InterPro" id="IPR000595">
    <property type="entry name" value="cNMP-bd_dom"/>
</dbReference>
<proteinExistence type="predicted"/>
<dbReference type="SUPFAM" id="SSF55729">
    <property type="entry name" value="Acyl-CoA N-acyltransferases (Nat)"/>
    <property type="match status" value="1"/>
</dbReference>
<reference evidence="2 3" key="1">
    <citation type="submission" date="2018-06" db="EMBL/GenBank/DDBJ databases">
        <authorList>
            <person name="Strepis N."/>
        </authorList>
    </citation>
    <scope>NUCLEOTIDE SEQUENCE [LARGE SCALE GENOMIC DNA]</scope>
    <source>
        <strain evidence="2">LUCI</strain>
    </source>
</reference>
<protein>
    <submittedName>
        <fullName evidence="2">Acyl-coa n-acyltransferase</fullName>
    </submittedName>
</protein>
<evidence type="ECO:0000313" key="2">
    <source>
        <dbReference type="EMBL" id="VBB05903.1"/>
    </source>
</evidence>
<sequence length="390" mass="43998">MINKETELYCKDNTDESLQIRIAERAGEKREIYRLRYEVYVEEMGKALGAIAKKRKQIYDPLDERSILIYVQAGSAIIATMRLTIQAAEDYPADLAEVFQMHEFKTLHNRFSLFGLGTKLAVVPQYRSSPAFYLILAEAYRLLREQNASICFTGGNPYLVPLYERVGFRQFTRNFTDPGYGLLVPLVLLLEDTDHMKAVRSPLYRHARKYFNDLTTAQAFGKGFPEAGQVFNTQLVTAESLWEYVEDQLSRSPLAIPVFRHLDGKSAMELLRAGAIFSCSPGDCIVYEGGVCNDFYLLLAGSLTSQSKPAARLLRPGDHFGGLMLPGGSRQTEAVSAITGVELFVLPRQAFERYQHLYPEAAAVFVRNLKETQNLDRTDSITEQGGYNHE</sequence>
<dbReference type="AlphaFoldDB" id="A0A498R6V8"/>
<dbReference type="Gene3D" id="2.60.120.10">
    <property type="entry name" value="Jelly Rolls"/>
    <property type="match status" value="1"/>
</dbReference>
<dbReference type="CDD" id="cd00038">
    <property type="entry name" value="CAP_ED"/>
    <property type="match status" value="1"/>
</dbReference>
<keyword evidence="2" id="KW-0012">Acyltransferase</keyword>
<dbReference type="InterPro" id="IPR054597">
    <property type="entry name" value="FeeM_cat"/>
</dbReference>
<dbReference type="Gene3D" id="3.40.630.30">
    <property type="match status" value="1"/>
</dbReference>
<evidence type="ECO:0000313" key="3">
    <source>
        <dbReference type="Proteomes" id="UP000277811"/>
    </source>
</evidence>
<feature type="domain" description="Cyclic nucleotide-binding" evidence="1">
    <location>
        <begin position="258"/>
        <end position="353"/>
    </location>
</feature>
<dbReference type="InterPro" id="IPR014710">
    <property type="entry name" value="RmlC-like_jellyroll"/>
</dbReference>
<evidence type="ECO:0000259" key="1">
    <source>
        <dbReference type="PROSITE" id="PS50042"/>
    </source>
</evidence>
<keyword evidence="2" id="KW-0808">Transferase</keyword>
<dbReference type="SMART" id="SM00100">
    <property type="entry name" value="cNMP"/>
    <property type="match status" value="1"/>
</dbReference>
<dbReference type="EMBL" id="UPPP01000060">
    <property type="protein sequence ID" value="VBB05903.1"/>
    <property type="molecule type" value="Genomic_DNA"/>
</dbReference>
<dbReference type="GO" id="GO:0016746">
    <property type="term" value="F:acyltransferase activity"/>
    <property type="evidence" value="ECO:0007669"/>
    <property type="project" value="UniProtKB-KW"/>
</dbReference>
<name>A0A498R6V8_9FIRM</name>
<dbReference type="Pfam" id="PF21926">
    <property type="entry name" value="FeeM"/>
    <property type="match status" value="1"/>
</dbReference>
<gene>
    <name evidence="2" type="ORF">LUCI_1114</name>
</gene>
<dbReference type="Pfam" id="PF00027">
    <property type="entry name" value="cNMP_binding"/>
    <property type="match status" value="1"/>
</dbReference>
<dbReference type="PROSITE" id="PS50042">
    <property type="entry name" value="CNMP_BINDING_3"/>
    <property type="match status" value="1"/>
</dbReference>
<keyword evidence="3" id="KW-1185">Reference proteome</keyword>
<dbReference type="Proteomes" id="UP000277811">
    <property type="component" value="Unassembled WGS sequence"/>
</dbReference>
<dbReference type="OrthoDB" id="1673783at2"/>
<organism evidence="2 3">
    <name type="scientific">Lucifera butyrica</name>
    <dbReference type="NCBI Taxonomy" id="1351585"/>
    <lineage>
        <taxon>Bacteria</taxon>
        <taxon>Bacillati</taxon>
        <taxon>Bacillota</taxon>
        <taxon>Negativicutes</taxon>
        <taxon>Veillonellales</taxon>
        <taxon>Veillonellaceae</taxon>
        <taxon>Lucifera</taxon>
    </lineage>
</organism>
<dbReference type="RefSeq" id="WP_122626870.1">
    <property type="nucleotide sequence ID" value="NZ_UPPP01000060.1"/>
</dbReference>